<organism evidence="18 19">
    <name type="scientific">Paraphoma chrysanthemicola</name>
    <dbReference type="NCBI Taxonomy" id="798071"/>
    <lineage>
        <taxon>Eukaryota</taxon>
        <taxon>Fungi</taxon>
        <taxon>Dikarya</taxon>
        <taxon>Ascomycota</taxon>
        <taxon>Pezizomycotina</taxon>
        <taxon>Dothideomycetes</taxon>
        <taxon>Pleosporomycetidae</taxon>
        <taxon>Pleosporales</taxon>
        <taxon>Pleosporineae</taxon>
        <taxon>Phaeosphaeriaceae</taxon>
        <taxon>Paraphoma</taxon>
    </lineage>
</organism>
<feature type="signal peptide" evidence="16">
    <location>
        <begin position="1"/>
        <end position="21"/>
    </location>
</feature>
<accession>A0A8K0VSC5</accession>
<evidence type="ECO:0000256" key="13">
    <source>
        <dbReference type="ARBA" id="ARBA00038359"/>
    </source>
</evidence>
<name>A0A8K0VSC5_9PLEO</name>
<dbReference type="OrthoDB" id="408702at2759"/>
<keyword evidence="14" id="KW-0349">Heme</keyword>
<proteinExistence type="inferred from homology"/>
<dbReference type="Proteomes" id="UP000813461">
    <property type="component" value="Unassembled WGS sequence"/>
</dbReference>
<feature type="transmembrane region" description="Helical" evidence="15">
    <location>
        <begin position="292"/>
        <end position="312"/>
    </location>
</feature>
<evidence type="ECO:0000256" key="2">
    <source>
        <dbReference type="ARBA" id="ARBA00004589"/>
    </source>
</evidence>
<evidence type="ECO:0000256" key="14">
    <source>
        <dbReference type="PROSITE-ProRule" id="PRU01356"/>
    </source>
</evidence>
<sequence length="423" mass="47137">MAILKFIVLCLLTLINTRVLASNTTSRALGLADIPPCGVQCMFIAIPTSGCLLNDVSCICNSDNLTRAMSACLLDNCTMADTQSTARVQADFCNLSEKSKRTEMFLYSSIMYAIGLITVTLRIAGKLVSKRLAWDDWILVAALLFTTVPLGCVFAMTKIGFGEHVWNLEDDMLLPILRYFHIAWSTYILVLTLIKISLVIFYLEIFDSPRFKITAYIVLIYIVITSLVSFLITIFVCKPVSFYWNRDIQGTCMDPQVIAYACSACAILQDLILLILPLVFIRNLQMRRYKKIGAVVMFSIGSLGCIATIIRLHTLTTFRISIDPTWDYVSATIWTEVELAAGSICVSLPSIRVLVANTLPDSVKNFFANISDSITKWSKPRPTKEGIPTFWQQGGKTPPNWTLMSAANDNRDVSSSKTSFMAH</sequence>
<evidence type="ECO:0000256" key="7">
    <source>
        <dbReference type="ARBA" id="ARBA00022692"/>
    </source>
</evidence>
<dbReference type="GO" id="GO:0005576">
    <property type="term" value="C:extracellular region"/>
    <property type="evidence" value="ECO:0007669"/>
    <property type="project" value="UniProtKB-SubCell"/>
</dbReference>
<keyword evidence="14" id="KW-0479">Metal-binding</keyword>
<feature type="disulfide bond" evidence="14">
    <location>
        <begin position="41"/>
        <end position="72"/>
    </location>
</feature>
<dbReference type="EMBL" id="JAGMVJ010000032">
    <property type="protein sequence ID" value="KAH7068577.1"/>
    <property type="molecule type" value="Genomic_DNA"/>
</dbReference>
<feature type="disulfide bond" evidence="14">
    <location>
        <begin position="37"/>
        <end position="77"/>
    </location>
</feature>
<evidence type="ECO:0000256" key="1">
    <source>
        <dbReference type="ARBA" id="ARBA00004141"/>
    </source>
</evidence>
<evidence type="ECO:0000313" key="19">
    <source>
        <dbReference type="Proteomes" id="UP000813461"/>
    </source>
</evidence>
<comment type="subcellular location">
    <subcellularLocation>
        <location evidence="2">Membrane</location>
        <topology evidence="2">Lipid-anchor</topology>
        <topology evidence="2">GPI-anchor</topology>
    </subcellularLocation>
    <subcellularLocation>
        <location evidence="1">Membrane</location>
        <topology evidence="1">Multi-pass membrane protein</topology>
    </subcellularLocation>
    <subcellularLocation>
        <location evidence="3">Secreted</location>
    </subcellularLocation>
</comment>
<dbReference type="PANTHER" id="PTHR33048">
    <property type="entry name" value="PTH11-LIKE INTEGRAL MEMBRANE PROTEIN (AFU_ORTHOLOGUE AFUA_5G11245)"/>
    <property type="match status" value="1"/>
</dbReference>
<comment type="similarity">
    <text evidence="4">Belongs to the RBT5 family.</text>
</comment>
<dbReference type="InterPro" id="IPR052337">
    <property type="entry name" value="SAT4-like"/>
</dbReference>
<evidence type="ECO:0000256" key="15">
    <source>
        <dbReference type="SAM" id="Phobius"/>
    </source>
</evidence>
<keyword evidence="19" id="KW-1185">Reference proteome</keyword>
<dbReference type="Pfam" id="PF20684">
    <property type="entry name" value="Fung_rhodopsin"/>
    <property type="match status" value="1"/>
</dbReference>
<evidence type="ECO:0000256" key="8">
    <source>
        <dbReference type="ARBA" id="ARBA00022729"/>
    </source>
</evidence>
<dbReference type="PANTHER" id="PTHR33048:SF131">
    <property type="entry name" value="INTEGRAL MEMBRANE PROTEIN"/>
    <property type="match status" value="1"/>
</dbReference>
<keyword evidence="6" id="KW-0325">Glycoprotein</keyword>
<keyword evidence="12" id="KW-0449">Lipoprotein</keyword>
<dbReference type="GO" id="GO:0046872">
    <property type="term" value="F:metal ion binding"/>
    <property type="evidence" value="ECO:0007669"/>
    <property type="project" value="UniProtKB-UniRule"/>
</dbReference>
<keyword evidence="8 16" id="KW-0732">Signal</keyword>
<feature type="transmembrane region" description="Helical" evidence="15">
    <location>
        <begin position="181"/>
        <end position="203"/>
    </location>
</feature>
<evidence type="ECO:0000313" key="18">
    <source>
        <dbReference type="EMBL" id="KAH7068577.1"/>
    </source>
</evidence>
<keyword evidence="11 14" id="KW-1015">Disulfide bond</keyword>
<dbReference type="InterPro" id="IPR049326">
    <property type="entry name" value="Rhodopsin_dom_fungi"/>
</dbReference>
<feature type="binding site" description="axial binding residue" evidence="14">
    <location>
        <position position="55"/>
    </location>
    <ligand>
        <name>heme</name>
        <dbReference type="ChEBI" id="CHEBI:30413"/>
    </ligand>
    <ligandPart>
        <name>Fe</name>
        <dbReference type="ChEBI" id="CHEBI:18248"/>
    </ligandPart>
</feature>
<dbReference type="InterPro" id="IPR008427">
    <property type="entry name" value="Extracellular_membr_CFEM_dom"/>
</dbReference>
<dbReference type="AlphaFoldDB" id="A0A8K0VSC5"/>
<feature type="domain" description="CFEM" evidence="17">
    <location>
        <begin position="9"/>
        <end position="120"/>
    </location>
</feature>
<dbReference type="SMART" id="SM00747">
    <property type="entry name" value="CFEM"/>
    <property type="match status" value="1"/>
</dbReference>
<reference evidence="18" key="1">
    <citation type="journal article" date="2021" name="Nat. Commun.">
        <title>Genetic determinants of endophytism in the Arabidopsis root mycobiome.</title>
        <authorList>
            <person name="Mesny F."/>
            <person name="Miyauchi S."/>
            <person name="Thiergart T."/>
            <person name="Pickel B."/>
            <person name="Atanasova L."/>
            <person name="Karlsson M."/>
            <person name="Huettel B."/>
            <person name="Barry K.W."/>
            <person name="Haridas S."/>
            <person name="Chen C."/>
            <person name="Bauer D."/>
            <person name="Andreopoulos W."/>
            <person name="Pangilinan J."/>
            <person name="LaButti K."/>
            <person name="Riley R."/>
            <person name="Lipzen A."/>
            <person name="Clum A."/>
            <person name="Drula E."/>
            <person name="Henrissat B."/>
            <person name="Kohler A."/>
            <person name="Grigoriev I.V."/>
            <person name="Martin F.M."/>
            <person name="Hacquard S."/>
        </authorList>
    </citation>
    <scope>NUCLEOTIDE SEQUENCE</scope>
    <source>
        <strain evidence="18">MPI-SDFR-AT-0120</strain>
    </source>
</reference>
<protein>
    <recommendedName>
        <fullName evidence="17">CFEM domain-containing protein</fullName>
    </recommendedName>
</protein>
<evidence type="ECO:0000256" key="3">
    <source>
        <dbReference type="ARBA" id="ARBA00004613"/>
    </source>
</evidence>
<dbReference type="GO" id="GO:0098552">
    <property type="term" value="C:side of membrane"/>
    <property type="evidence" value="ECO:0007669"/>
    <property type="project" value="UniProtKB-KW"/>
</dbReference>
<evidence type="ECO:0000256" key="9">
    <source>
        <dbReference type="ARBA" id="ARBA00022989"/>
    </source>
</evidence>
<feature type="transmembrane region" description="Helical" evidence="15">
    <location>
        <begin position="257"/>
        <end position="280"/>
    </location>
</feature>
<comment type="caution">
    <text evidence="18">The sequence shown here is derived from an EMBL/GenBank/DDBJ whole genome shotgun (WGS) entry which is preliminary data.</text>
</comment>
<keyword evidence="7 15" id="KW-0812">Transmembrane</keyword>
<feature type="transmembrane region" description="Helical" evidence="15">
    <location>
        <begin position="137"/>
        <end position="161"/>
    </location>
</feature>
<keyword evidence="14" id="KW-0408">Iron</keyword>
<evidence type="ECO:0000259" key="17">
    <source>
        <dbReference type="PROSITE" id="PS52012"/>
    </source>
</evidence>
<dbReference type="PROSITE" id="PS52012">
    <property type="entry name" value="CFEM"/>
    <property type="match status" value="1"/>
</dbReference>
<dbReference type="Pfam" id="PF05730">
    <property type="entry name" value="CFEM"/>
    <property type="match status" value="1"/>
</dbReference>
<feature type="chain" id="PRO_5035449241" description="CFEM domain-containing protein" evidence="16">
    <location>
        <begin position="22"/>
        <end position="423"/>
    </location>
</feature>
<evidence type="ECO:0000256" key="5">
    <source>
        <dbReference type="ARBA" id="ARBA00022525"/>
    </source>
</evidence>
<keyword evidence="9 15" id="KW-1133">Transmembrane helix</keyword>
<feature type="disulfide bond" evidence="14">
    <location>
        <begin position="60"/>
        <end position="93"/>
    </location>
</feature>
<keyword evidence="5" id="KW-0964">Secreted</keyword>
<feature type="transmembrane region" description="Helical" evidence="15">
    <location>
        <begin position="104"/>
        <end position="125"/>
    </location>
</feature>
<keyword evidence="6" id="KW-0336">GPI-anchor</keyword>
<feature type="disulfide bond" evidence="14">
    <location>
        <begin position="51"/>
        <end position="58"/>
    </location>
</feature>
<comment type="similarity">
    <text evidence="13">Belongs to the SAT4 family.</text>
</comment>
<keyword evidence="10 15" id="KW-0472">Membrane</keyword>
<evidence type="ECO:0000256" key="11">
    <source>
        <dbReference type="ARBA" id="ARBA00023157"/>
    </source>
</evidence>
<evidence type="ECO:0000256" key="12">
    <source>
        <dbReference type="ARBA" id="ARBA00023288"/>
    </source>
</evidence>
<evidence type="ECO:0000256" key="16">
    <source>
        <dbReference type="SAM" id="SignalP"/>
    </source>
</evidence>
<evidence type="ECO:0000256" key="4">
    <source>
        <dbReference type="ARBA" id="ARBA00010031"/>
    </source>
</evidence>
<gene>
    <name evidence="18" type="ORF">FB567DRAFT_508773</name>
</gene>
<evidence type="ECO:0000256" key="6">
    <source>
        <dbReference type="ARBA" id="ARBA00022622"/>
    </source>
</evidence>
<evidence type="ECO:0000256" key="10">
    <source>
        <dbReference type="ARBA" id="ARBA00023136"/>
    </source>
</evidence>
<feature type="transmembrane region" description="Helical" evidence="15">
    <location>
        <begin position="215"/>
        <end position="237"/>
    </location>
</feature>